<feature type="compositionally biased region" description="Basic and acidic residues" evidence="3">
    <location>
        <begin position="372"/>
        <end position="391"/>
    </location>
</feature>
<dbReference type="KEGG" id="goe:100906083"/>
<feature type="compositionally biased region" description="Low complexity" evidence="3">
    <location>
        <begin position="316"/>
        <end position="330"/>
    </location>
</feature>
<dbReference type="CDD" id="cd16906">
    <property type="entry name" value="YEATS_AF-9_like"/>
    <property type="match status" value="1"/>
</dbReference>
<feature type="compositionally biased region" description="Basic and acidic residues" evidence="3">
    <location>
        <begin position="207"/>
        <end position="243"/>
    </location>
</feature>
<evidence type="ECO:0000313" key="5">
    <source>
        <dbReference type="Proteomes" id="UP000694867"/>
    </source>
</evidence>
<keyword evidence="5" id="KW-1185">Reference proteome</keyword>
<dbReference type="PROSITE" id="PS51037">
    <property type="entry name" value="YEATS"/>
    <property type="match status" value="1"/>
</dbReference>
<dbReference type="InterPro" id="IPR040930">
    <property type="entry name" value="AF-9_AHD"/>
</dbReference>
<feature type="region of interest" description="Disordered" evidence="3">
    <location>
        <begin position="151"/>
        <end position="447"/>
    </location>
</feature>
<feature type="compositionally biased region" description="Polar residues" evidence="3">
    <location>
        <begin position="244"/>
        <end position="259"/>
    </location>
</feature>
<dbReference type="InterPro" id="IPR052790">
    <property type="entry name" value="YEATS_domain"/>
</dbReference>
<dbReference type="InterPro" id="IPR038704">
    <property type="entry name" value="YEAST_sf"/>
</dbReference>
<feature type="compositionally biased region" description="Low complexity" evidence="3">
    <location>
        <begin position="342"/>
        <end position="358"/>
    </location>
</feature>
<evidence type="ECO:0000256" key="2">
    <source>
        <dbReference type="PROSITE-ProRule" id="PRU00376"/>
    </source>
</evidence>
<feature type="compositionally biased region" description="Basic and acidic residues" evidence="3">
    <location>
        <begin position="260"/>
        <end position="287"/>
    </location>
</feature>
<dbReference type="Gene3D" id="2.60.40.1970">
    <property type="entry name" value="YEATS domain"/>
    <property type="match status" value="1"/>
</dbReference>
<accession>A0AAJ7L7J8</accession>
<organism evidence="5 6">
    <name type="scientific">Galendromus occidentalis</name>
    <name type="common">western predatory mite</name>
    <dbReference type="NCBI Taxonomy" id="34638"/>
    <lineage>
        <taxon>Eukaryota</taxon>
        <taxon>Metazoa</taxon>
        <taxon>Ecdysozoa</taxon>
        <taxon>Arthropoda</taxon>
        <taxon>Chelicerata</taxon>
        <taxon>Arachnida</taxon>
        <taxon>Acari</taxon>
        <taxon>Parasitiformes</taxon>
        <taxon>Mesostigmata</taxon>
        <taxon>Gamasina</taxon>
        <taxon>Phytoseioidea</taxon>
        <taxon>Phytoseiidae</taxon>
        <taxon>Typhlodrominae</taxon>
        <taxon>Galendromus</taxon>
    </lineage>
</organism>
<sequence>MTSQSLEVKIELGHKAVLKETPTAEGYTHDWTVFVRGPEGCRIENFVEKVVFLLHESFPKARRTLREPPYQVSESGYAGFNMPIIVYFKTKEEPKKLQFIYDLYLSLDGKPLNNIRCEKLTFHNPPEDFCQKLFKGGAAIKDNSATTAGPLLAVSPAKKPPTPPQKKSPHLAGAPPTSSQFCGLFGAPIIKGQDAKDGKKEKRKDKKDKDYKRDKKEKSSSAGGKDEKPKESVKSEKPEKNDKVTLTVNANGKSNASHSSDAKKDGIREKKRDNSSSPNHREKDELKRKKKKSSSHKDSPESKKVRLEEPVPPAPASNAAPNSAASTATTMVSKSKKKSQGKESLSSTTTTSTTSPPLGNASEVEFTPSPPDQRKSKTLKEVKNAPNDELKPSLPPPKSQAPRRVSSPADTKKKRPTLQQQPTSVLTALIQEMDADGSSPESETEASRYKRLFALKTKIAKLPREKMQQVVDIVEESGNFEISDESFDFDLHVADATTIHRLQQLVS</sequence>
<evidence type="ECO:0000313" key="6">
    <source>
        <dbReference type="RefSeq" id="XP_018496270.1"/>
    </source>
</evidence>
<dbReference type="Gene3D" id="1.20.1270.290">
    <property type="match status" value="1"/>
</dbReference>
<reference evidence="6" key="1">
    <citation type="submission" date="2025-08" db="UniProtKB">
        <authorList>
            <consortium name="RefSeq"/>
        </authorList>
    </citation>
    <scope>IDENTIFICATION</scope>
</reference>
<dbReference type="GO" id="GO:0008023">
    <property type="term" value="C:transcription elongation factor complex"/>
    <property type="evidence" value="ECO:0007669"/>
    <property type="project" value="TreeGrafter"/>
</dbReference>
<dbReference type="GO" id="GO:0045893">
    <property type="term" value="P:positive regulation of DNA-templated transcription"/>
    <property type="evidence" value="ECO:0007669"/>
    <property type="project" value="TreeGrafter"/>
</dbReference>
<dbReference type="RefSeq" id="XP_018496270.1">
    <property type="nucleotide sequence ID" value="XM_018640754.1"/>
</dbReference>
<protein>
    <submittedName>
        <fullName evidence="6">Protein AF-9</fullName>
    </submittedName>
</protein>
<comment type="subcellular location">
    <subcellularLocation>
        <location evidence="2">Nucleus</location>
    </subcellularLocation>
</comment>
<evidence type="ECO:0000259" key="4">
    <source>
        <dbReference type="PROSITE" id="PS51037"/>
    </source>
</evidence>
<feature type="domain" description="YEATS" evidence="4">
    <location>
        <begin position="1"/>
        <end position="136"/>
    </location>
</feature>
<proteinExistence type="predicted"/>
<feature type="compositionally biased region" description="Polar residues" evidence="3">
    <location>
        <begin position="417"/>
        <end position="426"/>
    </location>
</feature>
<dbReference type="InterPro" id="IPR055129">
    <property type="entry name" value="YEATS_dom"/>
</dbReference>
<dbReference type="Proteomes" id="UP000694867">
    <property type="component" value="Unplaced"/>
</dbReference>
<name>A0AAJ7L7J8_9ACAR</name>
<dbReference type="CTD" id="44451"/>
<dbReference type="AlphaFoldDB" id="A0AAJ7L7J8"/>
<gene>
    <name evidence="6" type="primary">LOC100906083</name>
</gene>
<evidence type="ECO:0000256" key="1">
    <source>
        <dbReference type="ARBA" id="ARBA00023242"/>
    </source>
</evidence>
<dbReference type="GO" id="GO:0003682">
    <property type="term" value="F:chromatin binding"/>
    <property type="evidence" value="ECO:0007669"/>
    <property type="project" value="TreeGrafter"/>
</dbReference>
<dbReference type="GeneID" id="100906083"/>
<dbReference type="Pfam" id="PF17793">
    <property type="entry name" value="AHD"/>
    <property type="match status" value="1"/>
</dbReference>
<keyword evidence="1 2" id="KW-0539">Nucleus</keyword>
<dbReference type="PANTHER" id="PTHR47827:SF3">
    <property type="entry name" value="AF-9 ANC1 HOMOLOGY DOMAIN-CONTAINING PROTEIN"/>
    <property type="match status" value="1"/>
</dbReference>
<dbReference type="Pfam" id="PF03366">
    <property type="entry name" value="YEATS"/>
    <property type="match status" value="1"/>
</dbReference>
<feature type="compositionally biased region" description="Basic and acidic residues" evidence="3">
    <location>
        <begin position="295"/>
        <end position="309"/>
    </location>
</feature>
<evidence type="ECO:0000256" key="3">
    <source>
        <dbReference type="SAM" id="MobiDB-lite"/>
    </source>
</evidence>
<dbReference type="PANTHER" id="PTHR47827">
    <property type="entry name" value="AHD DOMAIN-CONTAINING PROTEIN"/>
    <property type="match status" value="1"/>
</dbReference>